<evidence type="ECO:0000313" key="1">
    <source>
        <dbReference type="EMBL" id="KAI9562658.1"/>
    </source>
</evidence>
<protein>
    <submittedName>
        <fullName evidence="1">Uncharacterized protein</fullName>
    </submittedName>
</protein>
<reference evidence="1 3" key="1">
    <citation type="submission" date="2022-05" db="EMBL/GenBank/DDBJ databases">
        <title>A multi-omics perspective on studying reproductive biology in Daphnia sinensis.</title>
        <authorList>
            <person name="Jia J."/>
        </authorList>
    </citation>
    <scope>NUCLEOTIDE SEQUENCE [LARGE SCALE GENOMIC DNA]</scope>
    <source>
        <strain evidence="1 3">WSL</strain>
    </source>
</reference>
<dbReference type="Proteomes" id="UP000820818">
    <property type="component" value="Linkage Group LG1"/>
</dbReference>
<dbReference type="AlphaFoldDB" id="A0AAD5LHZ0"/>
<evidence type="ECO:0000313" key="2">
    <source>
        <dbReference type="EMBL" id="KAI9563940.1"/>
    </source>
</evidence>
<comment type="caution">
    <text evidence="1">The sequence shown here is derived from an EMBL/GenBank/DDBJ whole genome shotgun (WGS) entry which is preliminary data.</text>
</comment>
<evidence type="ECO:0000313" key="3">
    <source>
        <dbReference type="Proteomes" id="UP000820818"/>
    </source>
</evidence>
<gene>
    <name evidence="2" type="ORF">GHT06_007677</name>
    <name evidence="1" type="ORF">GHT06_010112</name>
</gene>
<dbReference type="EMBL" id="WJBH02000002">
    <property type="protein sequence ID" value="KAI9562658.1"/>
    <property type="molecule type" value="Genomic_DNA"/>
</dbReference>
<name>A0AAD5LHZ0_9CRUS</name>
<sequence length="97" mass="11067">MNKKCGCDPGLHVHSRKLPSHEHRGCDPHLACGCQQPRPLWLRYKHCDTHSVTGAGLMTRWETAIYEGRGIHDERLEFTKQLSQVFTKDEVTEDASP</sequence>
<dbReference type="Proteomes" id="UP000820818">
    <property type="component" value="Linkage Group LG2"/>
</dbReference>
<dbReference type="EMBL" id="WJBH02000001">
    <property type="protein sequence ID" value="KAI9563940.1"/>
    <property type="molecule type" value="Genomic_DNA"/>
</dbReference>
<organism evidence="1 3">
    <name type="scientific">Daphnia sinensis</name>
    <dbReference type="NCBI Taxonomy" id="1820382"/>
    <lineage>
        <taxon>Eukaryota</taxon>
        <taxon>Metazoa</taxon>
        <taxon>Ecdysozoa</taxon>
        <taxon>Arthropoda</taxon>
        <taxon>Crustacea</taxon>
        <taxon>Branchiopoda</taxon>
        <taxon>Diplostraca</taxon>
        <taxon>Cladocera</taxon>
        <taxon>Anomopoda</taxon>
        <taxon>Daphniidae</taxon>
        <taxon>Daphnia</taxon>
        <taxon>Daphnia similis group</taxon>
    </lineage>
</organism>
<keyword evidence="3" id="KW-1185">Reference proteome</keyword>
<accession>A0AAD5LHZ0</accession>
<proteinExistence type="predicted"/>